<protein>
    <submittedName>
        <fullName evidence="2">Uncharacterized protein</fullName>
    </submittedName>
</protein>
<accession>A0ABR0KJH1</accession>
<dbReference type="InterPro" id="IPR014988">
    <property type="entry name" value="Uncharacterised_YqcI/YcgG"/>
</dbReference>
<dbReference type="Proteomes" id="UP001345013">
    <property type="component" value="Unassembled WGS sequence"/>
</dbReference>
<feature type="chain" id="PRO_5046149350" evidence="1">
    <location>
        <begin position="22"/>
        <end position="315"/>
    </location>
</feature>
<feature type="signal peptide" evidence="1">
    <location>
        <begin position="1"/>
        <end position="21"/>
    </location>
</feature>
<dbReference type="EMBL" id="JAVRRG010000014">
    <property type="protein sequence ID" value="KAK5098469.1"/>
    <property type="molecule type" value="Genomic_DNA"/>
</dbReference>
<dbReference type="PANTHER" id="PTHR40045:SF1">
    <property type="entry name" value="YQCI_YCGG FAMILY PROTEIN"/>
    <property type="match status" value="1"/>
</dbReference>
<name>A0ABR0KJH1_9EURO</name>
<dbReference type="PANTHER" id="PTHR40045">
    <property type="entry name" value="YCGG FAMILY PROTEIN"/>
    <property type="match status" value="1"/>
</dbReference>
<keyword evidence="3" id="KW-1185">Reference proteome</keyword>
<keyword evidence="1" id="KW-0732">Signal</keyword>
<organism evidence="2 3">
    <name type="scientific">Lithohypha guttulata</name>
    <dbReference type="NCBI Taxonomy" id="1690604"/>
    <lineage>
        <taxon>Eukaryota</taxon>
        <taxon>Fungi</taxon>
        <taxon>Dikarya</taxon>
        <taxon>Ascomycota</taxon>
        <taxon>Pezizomycotina</taxon>
        <taxon>Eurotiomycetes</taxon>
        <taxon>Chaetothyriomycetidae</taxon>
        <taxon>Chaetothyriales</taxon>
        <taxon>Trichomeriaceae</taxon>
        <taxon>Lithohypha</taxon>
    </lineage>
</organism>
<proteinExistence type="predicted"/>
<evidence type="ECO:0000256" key="1">
    <source>
        <dbReference type="SAM" id="SignalP"/>
    </source>
</evidence>
<reference evidence="2 3" key="1">
    <citation type="submission" date="2023-08" db="EMBL/GenBank/DDBJ databases">
        <title>Black Yeasts Isolated from many extreme environments.</title>
        <authorList>
            <person name="Coleine C."/>
            <person name="Stajich J.E."/>
            <person name="Selbmann L."/>
        </authorList>
    </citation>
    <scope>NUCLEOTIDE SEQUENCE [LARGE SCALE GENOMIC DNA]</scope>
    <source>
        <strain evidence="2 3">CCFEE 5885</strain>
    </source>
</reference>
<dbReference type="Pfam" id="PF08892">
    <property type="entry name" value="YqcI_YcgG"/>
    <property type="match status" value="1"/>
</dbReference>
<evidence type="ECO:0000313" key="3">
    <source>
        <dbReference type="Proteomes" id="UP001345013"/>
    </source>
</evidence>
<evidence type="ECO:0000313" key="2">
    <source>
        <dbReference type="EMBL" id="KAK5098469.1"/>
    </source>
</evidence>
<gene>
    <name evidence="2" type="ORF">LTR24_001787</name>
</gene>
<sequence length="315" mass="35492">MIIAIALVCFAVGFLAAIVIAGNPTRSRKDVVGLSDWLQVVRSDVSSNINSNCWKQQLSTRVIPVANEEDAGLLSKEQVETSYSKDSWQGLAYQDFKTAIMARESGLKTFPCIYATMGYRADEHRYVFLKSDNPAEPQNIRLIAPALRAYLSMSQSLGPNTSLVIVCAPSEKEKTVEEYNNSFWDMLRGLRISDPQPWPKDVPESVESEKWTFCYNGEPVFPVMLTPAHMQRWSRHMSVPIIALQPKWVLDRLLSTPEKREAATGKVRKLLKEYDQIDISPDLTSYGQPGTSEARQLCLLDENESASCPYSNFDR</sequence>
<comment type="caution">
    <text evidence="2">The sequence shown here is derived from an EMBL/GenBank/DDBJ whole genome shotgun (WGS) entry which is preliminary data.</text>
</comment>